<dbReference type="AlphaFoldDB" id="A0A7C8Q1L4"/>
<feature type="region of interest" description="Disordered" evidence="1">
    <location>
        <begin position="20"/>
        <end position="62"/>
    </location>
</feature>
<evidence type="ECO:0000313" key="2">
    <source>
        <dbReference type="EMBL" id="KAF3189077.1"/>
    </source>
</evidence>
<dbReference type="Proteomes" id="UP000479691">
    <property type="component" value="Unassembled WGS sequence"/>
</dbReference>
<feature type="compositionally biased region" description="Pro residues" evidence="1">
    <location>
        <begin position="30"/>
        <end position="43"/>
    </location>
</feature>
<dbReference type="EMBL" id="JAABOE010000009">
    <property type="protein sequence ID" value="KAF3189077.1"/>
    <property type="molecule type" value="Genomic_DNA"/>
</dbReference>
<comment type="caution">
    <text evidence="2">The sequence shown here is derived from an EMBL/GenBank/DDBJ whole genome shotgun (WGS) entry which is preliminary data.</text>
</comment>
<protein>
    <submittedName>
        <fullName evidence="2">Uncharacterized protein</fullName>
    </submittedName>
</protein>
<accession>A0A7C8Q1L4</accession>
<name>A0A7C8Q1L4_ORBOL</name>
<gene>
    <name evidence="2" type="ORF">TWF788_011198</name>
</gene>
<reference evidence="2 3" key="1">
    <citation type="submission" date="2019-06" db="EMBL/GenBank/DDBJ databases">
        <authorList>
            <person name="Palmer J.M."/>
        </authorList>
    </citation>
    <scope>NUCLEOTIDE SEQUENCE [LARGE SCALE GENOMIC DNA]</scope>
    <source>
        <strain evidence="2 3">TWF788</strain>
    </source>
</reference>
<organism evidence="2 3">
    <name type="scientific">Orbilia oligospora</name>
    <name type="common">Nematode-trapping fungus</name>
    <name type="synonym">Arthrobotrys oligospora</name>
    <dbReference type="NCBI Taxonomy" id="2813651"/>
    <lineage>
        <taxon>Eukaryota</taxon>
        <taxon>Fungi</taxon>
        <taxon>Dikarya</taxon>
        <taxon>Ascomycota</taxon>
        <taxon>Pezizomycotina</taxon>
        <taxon>Orbiliomycetes</taxon>
        <taxon>Orbiliales</taxon>
        <taxon>Orbiliaceae</taxon>
        <taxon>Orbilia</taxon>
    </lineage>
</organism>
<proteinExistence type="predicted"/>
<evidence type="ECO:0000256" key="1">
    <source>
        <dbReference type="SAM" id="MobiDB-lite"/>
    </source>
</evidence>
<evidence type="ECO:0000313" key="3">
    <source>
        <dbReference type="Proteomes" id="UP000479691"/>
    </source>
</evidence>
<sequence>MSLELRTPCDRAKPTCIRATEKGLGNYASSPPPPPPPPPPPRLPHLNTRKQSLIPVHQRASS</sequence>